<feature type="transmembrane region" description="Helical" evidence="1">
    <location>
        <begin position="6"/>
        <end position="22"/>
    </location>
</feature>
<organism evidence="2">
    <name type="scientific">Anguilla anguilla</name>
    <name type="common">European freshwater eel</name>
    <name type="synonym">Muraena anguilla</name>
    <dbReference type="NCBI Taxonomy" id="7936"/>
    <lineage>
        <taxon>Eukaryota</taxon>
        <taxon>Metazoa</taxon>
        <taxon>Chordata</taxon>
        <taxon>Craniata</taxon>
        <taxon>Vertebrata</taxon>
        <taxon>Euteleostomi</taxon>
        <taxon>Actinopterygii</taxon>
        <taxon>Neopterygii</taxon>
        <taxon>Teleostei</taxon>
        <taxon>Anguilliformes</taxon>
        <taxon>Anguillidae</taxon>
        <taxon>Anguilla</taxon>
    </lineage>
</organism>
<dbReference type="EMBL" id="GBXM01015235">
    <property type="protein sequence ID" value="JAH93342.1"/>
    <property type="molecule type" value="Transcribed_RNA"/>
</dbReference>
<keyword evidence="1" id="KW-1133">Transmembrane helix</keyword>
<proteinExistence type="predicted"/>
<evidence type="ECO:0000256" key="1">
    <source>
        <dbReference type="SAM" id="Phobius"/>
    </source>
</evidence>
<keyword evidence="1" id="KW-0472">Membrane</keyword>
<dbReference type="AlphaFoldDB" id="A0A0E9WSJ3"/>
<reference evidence="2" key="1">
    <citation type="submission" date="2014-11" db="EMBL/GenBank/DDBJ databases">
        <authorList>
            <person name="Amaro Gonzalez C."/>
        </authorList>
    </citation>
    <scope>NUCLEOTIDE SEQUENCE</scope>
</reference>
<evidence type="ECO:0000313" key="2">
    <source>
        <dbReference type="EMBL" id="JAH93342.1"/>
    </source>
</evidence>
<reference evidence="2" key="2">
    <citation type="journal article" date="2015" name="Fish Shellfish Immunol.">
        <title>Early steps in the European eel (Anguilla anguilla)-Vibrio vulnificus interaction in the gills: Role of the RtxA13 toxin.</title>
        <authorList>
            <person name="Callol A."/>
            <person name="Pajuelo D."/>
            <person name="Ebbesson L."/>
            <person name="Teles M."/>
            <person name="MacKenzie S."/>
            <person name="Amaro C."/>
        </authorList>
    </citation>
    <scope>NUCLEOTIDE SEQUENCE</scope>
</reference>
<sequence>MTLNCTTVLFTANIFFVSVFVIRTRNTLISEFTPICCTFLSPDF</sequence>
<accession>A0A0E9WSJ3</accession>
<name>A0A0E9WSJ3_ANGAN</name>
<protein>
    <submittedName>
        <fullName evidence="2">Uncharacterized protein</fullName>
    </submittedName>
</protein>
<keyword evidence="1" id="KW-0812">Transmembrane</keyword>